<dbReference type="EMBL" id="HE573020">
    <property type="protein sequence ID" value="CCC47517.1"/>
    <property type="molecule type" value="Genomic_DNA"/>
</dbReference>
<dbReference type="PANTHER" id="PTHR13516">
    <property type="entry name" value="RIBONUCLEASE P SUBUNIT P25"/>
    <property type="match status" value="1"/>
</dbReference>
<evidence type="ECO:0000256" key="3">
    <source>
        <dbReference type="ARBA" id="ARBA00023242"/>
    </source>
</evidence>
<evidence type="ECO:0000313" key="6">
    <source>
        <dbReference type="EMBL" id="CCC47517.1"/>
    </source>
</evidence>
<dbReference type="InterPro" id="IPR036882">
    <property type="entry name" value="Alba-like_dom_sf"/>
</dbReference>
<evidence type="ECO:0000256" key="1">
    <source>
        <dbReference type="ARBA" id="ARBA00004123"/>
    </source>
</evidence>
<evidence type="ECO:0000256" key="4">
    <source>
        <dbReference type="SAM" id="MobiDB-lite"/>
    </source>
</evidence>
<keyword evidence="3" id="KW-0539">Nucleus</keyword>
<proteinExistence type="inferred from homology"/>
<dbReference type="Pfam" id="PF01918">
    <property type="entry name" value="Alba"/>
    <property type="match status" value="1"/>
</dbReference>
<dbReference type="OMA" id="GHDEINI"/>
<feature type="compositionally biased region" description="Basic residues" evidence="4">
    <location>
        <begin position="166"/>
        <end position="192"/>
    </location>
</feature>
<name>G0TU83_TRYVY</name>
<organism evidence="6">
    <name type="scientific">Trypanosoma vivax (strain Y486)</name>
    <dbReference type="NCBI Taxonomy" id="1055687"/>
    <lineage>
        <taxon>Eukaryota</taxon>
        <taxon>Discoba</taxon>
        <taxon>Euglenozoa</taxon>
        <taxon>Kinetoplastea</taxon>
        <taxon>Metakinetoplastina</taxon>
        <taxon>Trypanosomatida</taxon>
        <taxon>Trypanosomatidae</taxon>
        <taxon>Trypanosoma</taxon>
        <taxon>Duttonella</taxon>
    </lineage>
</organism>
<dbReference type="Gene3D" id="3.30.110.20">
    <property type="entry name" value="Alba-like domain"/>
    <property type="match status" value="1"/>
</dbReference>
<dbReference type="SUPFAM" id="SSF82704">
    <property type="entry name" value="AlbA-like"/>
    <property type="match status" value="1"/>
</dbReference>
<accession>G0TU83</accession>
<dbReference type="VEuPathDB" id="TriTrypDB:TvY486_0401830"/>
<dbReference type="InterPro" id="IPR051958">
    <property type="entry name" value="Alba-like_NAB"/>
</dbReference>
<evidence type="ECO:0000259" key="5">
    <source>
        <dbReference type="Pfam" id="PF01918"/>
    </source>
</evidence>
<gene>
    <name evidence="6" type="ORF">TVY486_0401830</name>
</gene>
<dbReference type="GO" id="GO:0003723">
    <property type="term" value="F:RNA binding"/>
    <property type="evidence" value="ECO:0007669"/>
    <property type="project" value="TreeGrafter"/>
</dbReference>
<dbReference type="GO" id="GO:0005634">
    <property type="term" value="C:nucleus"/>
    <property type="evidence" value="ECO:0007669"/>
    <property type="project" value="UniProtKB-SubCell"/>
</dbReference>
<comment type="subcellular location">
    <subcellularLocation>
        <location evidence="1">Nucleus</location>
    </subcellularLocation>
</comment>
<protein>
    <recommendedName>
        <fullName evidence="5">DNA/RNA-binding protein Alba-like domain-containing protein</fullName>
    </recommendedName>
</protein>
<dbReference type="PANTHER" id="PTHR13516:SF4">
    <property type="entry name" value="FI09323P"/>
    <property type="match status" value="1"/>
</dbReference>
<feature type="compositionally biased region" description="Gly residues" evidence="4">
    <location>
        <begin position="155"/>
        <end position="165"/>
    </location>
</feature>
<evidence type="ECO:0000256" key="2">
    <source>
        <dbReference type="ARBA" id="ARBA00008018"/>
    </source>
</evidence>
<dbReference type="AlphaFoldDB" id="G0TU83"/>
<feature type="compositionally biased region" description="Basic and acidic residues" evidence="4">
    <location>
        <begin position="193"/>
        <end position="202"/>
    </location>
</feature>
<comment type="similarity">
    <text evidence="2">Belongs to the histone-like Alba family.</text>
</comment>
<feature type="region of interest" description="Disordered" evidence="4">
    <location>
        <begin position="144"/>
        <end position="208"/>
    </location>
</feature>
<feature type="region of interest" description="Disordered" evidence="4">
    <location>
        <begin position="1"/>
        <end position="27"/>
    </location>
</feature>
<sequence length="208" mass="22908">MPPFPSRDEYRRVRKTDGTKEKGHGPENEIRVTTKRGSRSYITYAIALLRGDDGKTQHDVVTISAMGAAIHSAVNIAEVVKRRVAGLHQTTEISSEVIHDEYEAIDEKKENLEVERKVSTILITLSLKPLDTKHIGYQAPLPESEVLEEGESGEFAGGRGGSFRGGRGRGRGRGWRGRGRGRGGRGRGGRGRGGHEDEHDRDAEQDDE</sequence>
<dbReference type="InterPro" id="IPR002775">
    <property type="entry name" value="DNA/RNA-bd_Alba-like"/>
</dbReference>
<feature type="domain" description="DNA/RNA-binding protein Alba-like" evidence="5">
    <location>
        <begin position="28"/>
        <end position="95"/>
    </location>
</feature>
<reference evidence="6" key="1">
    <citation type="journal article" date="2012" name="Proc. Natl. Acad. Sci. U.S.A.">
        <title>Antigenic diversity is generated by distinct evolutionary mechanisms in African trypanosome species.</title>
        <authorList>
            <person name="Jackson A.P."/>
            <person name="Berry A."/>
            <person name="Aslett M."/>
            <person name="Allison H.C."/>
            <person name="Burton P."/>
            <person name="Vavrova-Anderson J."/>
            <person name="Brown R."/>
            <person name="Browne H."/>
            <person name="Corton N."/>
            <person name="Hauser H."/>
            <person name="Gamble J."/>
            <person name="Gilderthorp R."/>
            <person name="Marcello L."/>
            <person name="McQuillan J."/>
            <person name="Otto T.D."/>
            <person name="Quail M.A."/>
            <person name="Sanders M.J."/>
            <person name="van Tonder A."/>
            <person name="Ginger M.L."/>
            <person name="Field M.C."/>
            <person name="Barry J.D."/>
            <person name="Hertz-Fowler C."/>
            <person name="Berriman M."/>
        </authorList>
    </citation>
    <scope>NUCLEOTIDE SEQUENCE</scope>
    <source>
        <strain evidence="6">Y486</strain>
    </source>
</reference>